<evidence type="ECO:0000313" key="4">
    <source>
        <dbReference type="Proteomes" id="UP000799779"/>
    </source>
</evidence>
<keyword evidence="2" id="KW-0732">Signal</keyword>
<reference evidence="3" key="1">
    <citation type="journal article" date="2020" name="Stud. Mycol.">
        <title>101 Dothideomycetes genomes: a test case for predicting lifestyles and emergence of pathogens.</title>
        <authorList>
            <person name="Haridas S."/>
            <person name="Albert R."/>
            <person name="Binder M."/>
            <person name="Bloem J."/>
            <person name="Labutti K."/>
            <person name="Salamov A."/>
            <person name="Andreopoulos B."/>
            <person name="Baker S."/>
            <person name="Barry K."/>
            <person name="Bills G."/>
            <person name="Bluhm B."/>
            <person name="Cannon C."/>
            <person name="Castanera R."/>
            <person name="Culley D."/>
            <person name="Daum C."/>
            <person name="Ezra D."/>
            <person name="Gonzalez J."/>
            <person name="Henrissat B."/>
            <person name="Kuo A."/>
            <person name="Liang C."/>
            <person name="Lipzen A."/>
            <person name="Lutzoni F."/>
            <person name="Magnuson J."/>
            <person name="Mondo S."/>
            <person name="Nolan M."/>
            <person name="Ohm R."/>
            <person name="Pangilinan J."/>
            <person name="Park H.-J."/>
            <person name="Ramirez L."/>
            <person name="Alfaro M."/>
            <person name="Sun H."/>
            <person name="Tritt A."/>
            <person name="Yoshinaga Y."/>
            <person name="Zwiers L.-H."/>
            <person name="Turgeon B."/>
            <person name="Goodwin S."/>
            <person name="Spatafora J."/>
            <person name="Crous P."/>
            <person name="Grigoriev I."/>
        </authorList>
    </citation>
    <scope>NUCLEOTIDE SEQUENCE</scope>
    <source>
        <strain evidence="3">CBS 123094</strain>
    </source>
</reference>
<sequence length="390" mass="41603">MRLIHSLVASLVIACVSGAGPQTYTTSSCATQLGFTSVKNVKTTTKTKTSTLPPKLAYSITRATTTITLPTVTRVTTTTRTSIITVTDNAVTKEFTTTVPLFVTITRFAYTTTTATQIQEVTATSTSTSTIGATPSPFYNFLDTIGDLGHPAKRELSKPDPRSLHSSPVHGRSEPFKTSSKKQYPQAVDCVKGINIQSTKTATISGCPVRTTLPARTVIKTITTSRVITSTIVPSGISITRTSTTFSNIETRSISTLTSSTTSTTTVTIPAASVATIYAACNPDNIAGALPSGEFIDGLTLADSLTTFTRVEEVFSGYDCCVLCQTRGGCIGSYWTEPSSGCILRKRRDDVCLTRQRTVIAYEAHAGNRELAVLSNGPCGVWARVDIIQF</sequence>
<feature type="chain" id="PRO_5025364132" description="Apple domain-containing protein" evidence="2">
    <location>
        <begin position="19"/>
        <end position="390"/>
    </location>
</feature>
<dbReference type="Proteomes" id="UP000799779">
    <property type="component" value="Unassembled WGS sequence"/>
</dbReference>
<keyword evidence="4" id="KW-1185">Reference proteome</keyword>
<name>A0A6A5W453_9PLEO</name>
<feature type="signal peptide" evidence="2">
    <location>
        <begin position="1"/>
        <end position="18"/>
    </location>
</feature>
<dbReference type="EMBL" id="ML977622">
    <property type="protein sequence ID" value="KAF1996662.1"/>
    <property type="molecule type" value="Genomic_DNA"/>
</dbReference>
<evidence type="ECO:0000256" key="2">
    <source>
        <dbReference type="SAM" id="SignalP"/>
    </source>
</evidence>
<organism evidence="3 4">
    <name type="scientific">Amniculicola lignicola CBS 123094</name>
    <dbReference type="NCBI Taxonomy" id="1392246"/>
    <lineage>
        <taxon>Eukaryota</taxon>
        <taxon>Fungi</taxon>
        <taxon>Dikarya</taxon>
        <taxon>Ascomycota</taxon>
        <taxon>Pezizomycotina</taxon>
        <taxon>Dothideomycetes</taxon>
        <taxon>Pleosporomycetidae</taxon>
        <taxon>Pleosporales</taxon>
        <taxon>Amniculicolaceae</taxon>
        <taxon>Amniculicola</taxon>
    </lineage>
</organism>
<evidence type="ECO:0000256" key="1">
    <source>
        <dbReference type="SAM" id="MobiDB-lite"/>
    </source>
</evidence>
<dbReference type="AlphaFoldDB" id="A0A6A5W453"/>
<proteinExistence type="predicted"/>
<gene>
    <name evidence="3" type="ORF">P154DRAFT_623004</name>
</gene>
<feature type="compositionally biased region" description="Basic and acidic residues" evidence="1">
    <location>
        <begin position="150"/>
        <end position="163"/>
    </location>
</feature>
<feature type="region of interest" description="Disordered" evidence="1">
    <location>
        <begin position="150"/>
        <end position="181"/>
    </location>
</feature>
<evidence type="ECO:0000313" key="3">
    <source>
        <dbReference type="EMBL" id="KAF1996662.1"/>
    </source>
</evidence>
<dbReference type="PROSITE" id="PS51257">
    <property type="entry name" value="PROKAR_LIPOPROTEIN"/>
    <property type="match status" value="1"/>
</dbReference>
<accession>A0A6A5W453</accession>
<evidence type="ECO:0008006" key="5">
    <source>
        <dbReference type="Google" id="ProtNLM"/>
    </source>
</evidence>
<protein>
    <recommendedName>
        <fullName evidence="5">Apple domain-containing protein</fullName>
    </recommendedName>
</protein>